<dbReference type="InterPro" id="IPR008984">
    <property type="entry name" value="SMAD_FHA_dom_sf"/>
</dbReference>
<dbReference type="PRINTS" id="PR00380">
    <property type="entry name" value="KINESINHEAVY"/>
</dbReference>
<evidence type="ECO:0000256" key="3">
    <source>
        <dbReference type="ARBA" id="ARBA00022701"/>
    </source>
</evidence>
<accession>A0A6S7HZ03</accession>
<evidence type="ECO:0000313" key="11">
    <source>
        <dbReference type="EMBL" id="CAB4009819.1"/>
    </source>
</evidence>
<keyword evidence="3 10" id="KW-0493">Microtubule</keyword>
<dbReference type="InterPro" id="IPR032405">
    <property type="entry name" value="Kinesin_assoc"/>
</dbReference>
<dbReference type="InterPro" id="IPR001752">
    <property type="entry name" value="Kinesin_motor_dom"/>
</dbReference>
<dbReference type="Gene3D" id="2.60.200.20">
    <property type="match status" value="1"/>
</dbReference>
<dbReference type="GO" id="GO:0005874">
    <property type="term" value="C:microtubule"/>
    <property type="evidence" value="ECO:0007669"/>
    <property type="project" value="UniProtKB-KW"/>
</dbReference>
<dbReference type="AlphaFoldDB" id="A0A6S7HZ03"/>
<protein>
    <recommendedName>
        <fullName evidence="10">Kinesin-like protein</fullName>
    </recommendedName>
</protein>
<dbReference type="Gene3D" id="6.10.250.2520">
    <property type="match status" value="1"/>
</dbReference>
<evidence type="ECO:0000256" key="6">
    <source>
        <dbReference type="ARBA" id="ARBA00023054"/>
    </source>
</evidence>
<dbReference type="GO" id="GO:0008017">
    <property type="term" value="F:microtubule binding"/>
    <property type="evidence" value="ECO:0007669"/>
    <property type="project" value="InterPro"/>
</dbReference>
<dbReference type="EMBL" id="CACRXK020006582">
    <property type="protein sequence ID" value="CAB4009819.1"/>
    <property type="molecule type" value="Genomic_DNA"/>
</dbReference>
<keyword evidence="8" id="KW-0206">Cytoskeleton</keyword>
<feature type="non-terminal residue" evidence="11">
    <location>
        <position position="976"/>
    </location>
</feature>
<keyword evidence="2" id="KW-0963">Cytoplasm</keyword>
<dbReference type="PANTHER" id="PTHR47117:SF10">
    <property type="entry name" value="KINESIN-LIKE PROTEIN KIF1B"/>
    <property type="match status" value="1"/>
</dbReference>
<dbReference type="InterPro" id="IPR022140">
    <property type="entry name" value="Kinesin-like_KIF1-typ"/>
</dbReference>
<dbReference type="OrthoDB" id="3176171at2759"/>
<dbReference type="InterPro" id="IPR000253">
    <property type="entry name" value="FHA_dom"/>
</dbReference>
<dbReference type="SMART" id="SM00240">
    <property type="entry name" value="FHA"/>
    <property type="match status" value="1"/>
</dbReference>
<gene>
    <name evidence="11" type="ORF">PACLA_8A079828</name>
</gene>
<keyword evidence="5 9" id="KW-0067">ATP-binding</keyword>
<dbReference type="CDD" id="cd01365">
    <property type="entry name" value="KISc_KIF1A_KIF1B"/>
    <property type="match status" value="1"/>
</dbReference>
<organism evidence="11 12">
    <name type="scientific">Paramuricea clavata</name>
    <name type="common">Red gorgonian</name>
    <name type="synonym">Violescent sea-whip</name>
    <dbReference type="NCBI Taxonomy" id="317549"/>
    <lineage>
        <taxon>Eukaryota</taxon>
        <taxon>Metazoa</taxon>
        <taxon>Cnidaria</taxon>
        <taxon>Anthozoa</taxon>
        <taxon>Octocorallia</taxon>
        <taxon>Malacalcyonacea</taxon>
        <taxon>Plexauridae</taxon>
        <taxon>Paramuricea</taxon>
    </lineage>
</organism>
<dbReference type="PANTHER" id="PTHR47117">
    <property type="entry name" value="STAR-RELATED LIPID TRANSFER PROTEIN 9"/>
    <property type="match status" value="1"/>
</dbReference>
<dbReference type="CDD" id="cd22705">
    <property type="entry name" value="FHA_KIF1"/>
    <property type="match status" value="1"/>
</dbReference>
<dbReference type="InterPro" id="IPR027417">
    <property type="entry name" value="P-loop_NTPase"/>
</dbReference>
<evidence type="ECO:0000256" key="7">
    <source>
        <dbReference type="ARBA" id="ARBA00023175"/>
    </source>
</evidence>
<keyword evidence="6" id="KW-0175">Coiled coil</keyword>
<feature type="binding site" evidence="9">
    <location>
        <begin position="97"/>
        <end position="104"/>
    </location>
    <ligand>
        <name>ATP</name>
        <dbReference type="ChEBI" id="CHEBI:30616"/>
    </ligand>
</feature>
<sequence>RLLQRMSSVKVAVRVRPLNRRELNHKSQCIIQMVGDKTAITNPKTEQSKTFSFDYSFWSYAEDDGHFASQQKVYNEVGHEMLEHALEGYNICIFAYGQTGSGKSYTMMGMSEPRHKGVIPQLCEELFEKTETMASECEELSFSVEVSYIEIYCEHVRDLLNPKNKGNLRVREHPIMGPYVESLSKLAVTSFADISNLMDEGNKDRTVAATNMNETSSRSHAIFTIILTQKRYDELTKLTSEKVSKLSLVDLAGSERASATGAEGFRLKEGANINKSLTTLGKVISALAEQSSGKKRRRSDFIPYRDSVLTWLLKENLGGNSKTAMIAAISPAGINFEETLSTLRYADRAKQIVCKAVVNEDPNAKIIRELKDEVSKLRELIQREGLDLEKIEGIHPSLKGLSNVGGNTRSSEAKEDIIALQSKLKESERFVEELTETWEERLKKSEAIKAEREAILAEMGVALGEDGHSVGLFQPKKNPYLVNLNEDPLMSECLLYYINTGLTSVGCASGVVSQHIRLNGTNIQEQHCTFNNDEGNVQVIPIEEAKTFVNGKLITEAVSLQSGDRIIMGESHIFRFNNPQQVRAATSEMISKQEDVSDWTFAWQELRREQGVDMISVMSDARVLELEERIEQEKKAADILLEQQKQTYESKLQALQRKVNLSSPPSTETLASTSENDLDSSTSVSAETCSWSEREEYLAKTVAEKWKIYHYISLKKDILKHTVPLKEANVISFELKKKVKFQFVIFAQGDYFSIPETVDVDLGPRSPRTVLAVEVSDGKNGVVHSWSLKKFRERLKTMKDLYNKIAMATEHSDSETEDPFYDDFPWFRLVGRSFVYMRHLLYGISLDQKVPIVNERSEILGALLVRIEPVVGDESSECDKHFLPNVAWITGKNEEQECSDMGSVDSLHEDRLRIGSTLVLRVTILEMIAVPQEYSDVFCQFKFISLAGEDNTFSSEIVHNTPSLLSEVTVLSQDVW</sequence>
<dbReference type="PROSITE" id="PS00411">
    <property type="entry name" value="KINESIN_MOTOR_1"/>
    <property type="match status" value="1"/>
</dbReference>
<dbReference type="SMART" id="SM00129">
    <property type="entry name" value="KISc"/>
    <property type="match status" value="1"/>
</dbReference>
<keyword evidence="7 9" id="KW-0505">Motor protein</keyword>
<reference evidence="11" key="1">
    <citation type="submission" date="2020-04" db="EMBL/GenBank/DDBJ databases">
        <authorList>
            <person name="Alioto T."/>
            <person name="Alioto T."/>
            <person name="Gomez Garrido J."/>
        </authorList>
    </citation>
    <scope>NUCLEOTIDE SEQUENCE</scope>
    <source>
        <strain evidence="11">A484AB</strain>
    </source>
</reference>
<dbReference type="Gene3D" id="3.40.850.10">
    <property type="entry name" value="Kinesin motor domain"/>
    <property type="match status" value="1"/>
</dbReference>
<dbReference type="Pfam" id="PF00498">
    <property type="entry name" value="FHA"/>
    <property type="match status" value="1"/>
</dbReference>
<comment type="similarity">
    <text evidence="9 10">Belongs to the TRAFAC class myosin-kinesin ATPase superfamily. Kinesin family.</text>
</comment>
<dbReference type="GO" id="GO:0007018">
    <property type="term" value="P:microtubule-based movement"/>
    <property type="evidence" value="ECO:0007669"/>
    <property type="project" value="InterPro"/>
</dbReference>
<dbReference type="Pfam" id="PF00225">
    <property type="entry name" value="Kinesin"/>
    <property type="match status" value="1"/>
</dbReference>
<dbReference type="SUPFAM" id="SSF52540">
    <property type="entry name" value="P-loop containing nucleoside triphosphate hydrolases"/>
    <property type="match status" value="1"/>
</dbReference>
<evidence type="ECO:0000256" key="8">
    <source>
        <dbReference type="ARBA" id="ARBA00023212"/>
    </source>
</evidence>
<dbReference type="Proteomes" id="UP001152795">
    <property type="component" value="Unassembled WGS sequence"/>
</dbReference>
<proteinExistence type="inferred from homology"/>
<dbReference type="SUPFAM" id="SSF49879">
    <property type="entry name" value="SMAD/FHA domain"/>
    <property type="match status" value="1"/>
</dbReference>
<dbReference type="Pfam" id="PF16183">
    <property type="entry name" value="Kinesin_assoc"/>
    <property type="match status" value="2"/>
</dbReference>
<evidence type="ECO:0000256" key="1">
    <source>
        <dbReference type="ARBA" id="ARBA00004245"/>
    </source>
</evidence>
<keyword evidence="4 9" id="KW-0547">Nucleotide-binding</keyword>
<comment type="caution">
    <text evidence="11">The sequence shown here is derived from an EMBL/GenBank/DDBJ whole genome shotgun (WGS) entry which is preliminary data.</text>
</comment>
<comment type="subcellular location">
    <subcellularLocation>
        <location evidence="1">Cytoplasm</location>
        <location evidence="1">Cytoskeleton</location>
    </subcellularLocation>
</comment>
<name>A0A6S7HZ03_PARCT</name>
<dbReference type="Pfam" id="PF12423">
    <property type="entry name" value="KIF1B"/>
    <property type="match status" value="1"/>
</dbReference>
<dbReference type="InterPro" id="IPR019821">
    <property type="entry name" value="Kinesin_motor_CS"/>
</dbReference>
<keyword evidence="12" id="KW-1185">Reference proteome</keyword>
<evidence type="ECO:0000256" key="9">
    <source>
        <dbReference type="PROSITE-ProRule" id="PRU00283"/>
    </source>
</evidence>
<evidence type="ECO:0000256" key="5">
    <source>
        <dbReference type="ARBA" id="ARBA00022840"/>
    </source>
</evidence>
<dbReference type="FunFam" id="2.60.200.20:FF:000034">
    <property type="entry name" value="kinesin-like protein KIF28P"/>
    <property type="match status" value="1"/>
</dbReference>
<dbReference type="GO" id="GO:0005524">
    <property type="term" value="F:ATP binding"/>
    <property type="evidence" value="ECO:0007669"/>
    <property type="project" value="UniProtKB-UniRule"/>
</dbReference>
<dbReference type="FunFam" id="3.40.850.10:FF:000004">
    <property type="entry name" value="Kinesin-like protein isoform 2"/>
    <property type="match status" value="1"/>
</dbReference>
<evidence type="ECO:0000313" key="12">
    <source>
        <dbReference type="Proteomes" id="UP001152795"/>
    </source>
</evidence>
<dbReference type="InterPro" id="IPR036961">
    <property type="entry name" value="Kinesin_motor_dom_sf"/>
</dbReference>
<evidence type="ECO:0000256" key="2">
    <source>
        <dbReference type="ARBA" id="ARBA00022490"/>
    </source>
</evidence>
<dbReference type="PROSITE" id="PS50067">
    <property type="entry name" value="KINESIN_MOTOR_2"/>
    <property type="match status" value="1"/>
</dbReference>
<evidence type="ECO:0000256" key="4">
    <source>
        <dbReference type="ARBA" id="ARBA00022741"/>
    </source>
</evidence>
<evidence type="ECO:0000256" key="10">
    <source>
        <dbReference type="RuleBase" id="RU000394"/>
    </source>
</evidence>
<dbReference type="GO" id="GO:0003777">
    <property type="term" value="F:microtubule motor activity"/>
    <property type="evidence" value="ECO:0007669"/>
    <property type="project" value="InterPro"/>
</dbReference>